<evidence type="ECO:0000256" key="1">
    <source>
        <dbReference type="SAM" id="MobiDB-lite"/>
    </source>
</evidence>
<gene>
    <name evidence="2" type="ORF">CALMAC_LOCUS3254</name>
</gene>
<evidence type="ECO:0000313" key="3">
    <source>
        <dbReference type="Proteomes" id="UP000410492"/>
    </source>
</evidence>
<feature type="region of interest" description="Disordered" evidence="1">
    <location>
        <begin position="67"/>
        <end position="89"/>
    </location>
</feature>
<keyword evidence="3" id="KW-1185">Reference proteome</keyword>
<accession>A0A653BRV4</accession>
<dbReference type="EMBL" id="CAACVG010004345">
    <property type="protein sequence ID" value="VEN38322.1"/>
    <property type="molecule type" value="Genomic_DNA"/>
</dbReference>
<name>A0A653BRV4_CALMS</name>
<feature type="non-terminal residue" evidence="2">
    <location>
        <position position="89"/>
    </location>
</feature>
<sequence length="89" mass="10218">MTTDATYESVLQRIKAEHIEENWDEEDLSVNIEQIKKEQHPAVAIKYEKSEEPDMDNVKTENMDISELNEELDIKPDDEAALPSDSAAR</sequence>
<protein>
    <submittedName>
        <fullName evidence="2">Uncharacterized protein</fullName>
    </submittedName>
</protein>
<dbReference type="AlphaFoldDB" id="A0A653BRV4"/>
<proteinExistence type="predicted"/>
<organism evidence="2 3">
    <name type="scientific">Callosobruchus maculatus</name>
    <name type="common">Southern cowpea weevil</name>
    <name type="synonym">Pulse bruchid</name>
    <dbReference type="NCBI Taxonomy" id="64391"/>
    <lineage>
        <taxon>Eukaryota</taxon>
        <taxon>Metazoa</taxon>
        <taxon>Ecdysozoa</taxon>
        <taxon>Arthropoda</taxon>
        <taxon>Hexapoda</taxon>
        <taxon>Insecta</taxon>
        <taxon>Pterygota</taxon>
        <taxon>Neoptera</taxon>
        <taxon>Endopterygota</taxon>
        <taxon>Coleoptera</taxon>
        <taxon>Polyphaga</taxon>
        <taxon>Cucujiformia</taxon>
        <taxon>Chrysomeloidea</taxon>
        <taxon>Chrysomelidae</taxon>
        <taxon>Bruchinae</taxon>
        <taxon>Bruchini</taxon>
        <taxon>Callosobruchus</taxon>
    </lineage>
</organism>
<dbReference type="Proteomes" id="UP000410492">
    <property type="component" value="Unassembled WGS sequence"/>
</dbReference>
<evidence type="ECO:0000313" key="2">
    <source>
        <dbReference type="EMBL" id="VEN38322.1"/>
    </source>
</evidence>
<reference evidence="2 3" key="1">
    <citation type="submission" date="2019-01" db="EMBL/GenBank/DDBJ databases">
        <authorList>
            <person name="Sayadi A."/>
        </authorList>
    </citation>
    <scope>NUCLEOTIDE SEQUENCE [LARGE SCALE GENOMIC DNA]</scope>
</reference>